<reference evidence="1 2" key="1">
    <citation type="submission" date="2015-11" db="EMBL/GenBank/DDBJ databases">
        <title>Genome Sequence of Bacillus simplex strain VanAntwerpen2.</title>
        <authorList>
            <person name="Couger M.B."/>
        </authorList>
    </citation>
    <scope>NUCLEOTIDE SEQUENCE [LARGE SCALE GENOMIC DNA]</scope>
    <source>
        <strain evidence="1 2">VanAntwerpen02</strain>
    </source>
</reference>
<keyword evidence="2" id="KW-1185">Reference proteome</keyword>
<dbReference type="EMBL" id="LNNH01000012">
    <property type="protein sequence ID" value="KWW20784.1"/>
    <property type="molecule type" value="Genomic_DNA"/>
</dbReference>
<proteinExistence type="predicted"/>
<comment type="caution">
    <text evidence="1">The sequence shown here is derived from an EMBL/GenBank/DDBJ whole genome shotgun (WGS) entry which is preliminary data.</text>
</comment>
<evidence type="ECO:0000313" key="1">
    <source>
        <dbReference type="EMBL" id="KWW20784.1"/>
    </source>
</evidence>
<evidence type="ECO:0000313" key="2">
    <source>
        <dbReference type="Proteomes" id="UP000064189"/>
    </source>
</evidence>
<accession>A0A109MZM9</accession>
<dbReference type="Proteomes" id="UP000064189">
    <property type="component" value="Unassembled WGS sequence"/>
</dbReference>
<gene>
    <name evidence="1" type="ORF">AS888_14160</name>
</gene>
<dbReference type="AlphaFoldDB" id="A0A109MZM9"/>
<organism evidence="1 2">
    <name type="scientific">Peribacillus simplex</name>
    <dbReference type="NCBI Taxonomy" id="1478"/>
    <lineage>
        <taxon>Bacteria</taxon>
        <taxon>Bacillati</taxon>
        <taxon>Bacillota</taxon>
        <taxon>Bacilli</taxon>
        <taxon>Bacillales</taxon>
        <taxon>Bacillaceae</taxon>
        <taxon>Peribacillus</taxon>
    </lineage>
</organism>
<protein>
    <submittedName>
        <fullName evidence="1">Uncharacterized protein</fullName>
    </submittedName>
</protein>
<sequence>MIVKQRKVPLTILKLRALVRRLPPHHPKMPSIMQDLNKREAGYKGETSIDFPLSKLFGTEKSFHLPRYTVVGPIPFFSDGYFNRDFCNITFQ</sequence>
<name>A0A109MZM9_9BACI</name>